<evidence type="ECO:0008006" key="3">
    <source>
        <dbReference type="Google" id="ProtNLM"/>
    </source>
</evidence>
<dbReference type="PANTHER" id="PTHR28055:SF1">
    <property type="entry name" value="ALTERED INHERITANCE OF MITOCHONDRIA PROTEIN 41, MITOCHONDRIAL"/>
    <property type="match status" value="1"/>
</dbReference>
<dbReference type="PANTHER" id="PTHR28055">
    <property type="entry name" value="ALTERED INHERITANCE OF MITOCHONDRIA PROTEIN 41, MITOCHONDRIAL"/>
    <property type="match status" value="1"/>
</dbReference>
<evidence type="ECO:0000313" key="2">
    <source>
        <dbReference type="Proteomes" id="UP000011922"/>
    </source>
</evidence>
<dbReference type="Gene3D" id="1.10.10.410">
    <property type="match status" value="1"/>
</dbReference>
<dbReference type="OrthoDB" id="9788127at2"/>
<dbReference type="Pfam" id="PF09424">
    <property type="entry name" value="YqeY"/>
    <property type="match status" value="1"/>
</dbReference>
<dbReference type="InterPro" id="IPR003789">
    <property type="entry name" value="Asn/Gln_tRNA_amidoTrase-B-like"/>
</dbReference>
<dbReference type="Proteomes" id="UP000011922">
    <property type="component" value="Unassembled WGS sequence"/>
</dbReference>
<dbReference type="EMBL" id="AOSV01000003">
    <property type="protein sequence ID" value="EMG38768.1"/>
    <property type="molecule type" value="Genomic_DNA"/>
</dbReference>
<dbReference type="PATRIC" id="fig|1262666.3.peg.401"/>
<dbReference type="InterPro" id="IPR042184">
    <property type="entry name" value="YqeY/Aim41_N"/>
</dbReference>
<comment type="caution">
    <text evidence="1">The sequence shown here is derived from an EMBL/GenBank/DDBJ whole genome shotgun (WGS) entry which is preliminary data.</text>
</comment>
<dbReference type="RefSeq" id="WP_005983525.1">
    <property type="nucleotide sequence ID" value="NZ_AOSV01000003.1"/>
</dbReference>
<dbReference type="GO" id="GO:0016884">
    <property type="term" value="F:carbon-nitrogen ligase activity, with glutamine as amido-N-donor"/>
    <property type="evidence" value="ECO:0007669"/>
    <property type="project" value="InterPro"/>
</dbReference>
<organism evidence="1 2">
    <name type="scientific">Desulfocurvibacter africanus PCS</name>
    <dbReference type="NCBI Taxonomy" id="1262666"/>
    <lineage>
        <taxon>Bacteria</taxon>
        <taxon>Pseudomonadati</taxon>
        <taxon>Thermodesulfobacteriota</taxon>
        <taxon>Desulfovibrionia</taxon>
        <taxon>Desulfovibrionales</taxon>
        <taxon>Desulfovibrionaceae</taxon>
        <taxon>Desulfocurvibacter</taxon>
    </lineage>
</organism>
<sequence length="147" mass="16588">MSIAKQIEQDFVTAYKAKEQLRVAVLRMLKTAIKNRHVELMRELTDDEILDVIIRQVKQRQEAEEQFRAANRAELADKESAEADILRSYLPAQLSREELAALVDKIVIDLGASGLKDMGRVMKAIMDSHKGRVDGKAVSELVKARLS</sequence>
<name>M5Q3N7_DESAF</name>
<accession>M5Q3N7</accession>
<dbReference type="InterPro" id="IPR023168">
    <property type="entry name" value="GatB_Yqey_C_2"/>
</dbReference>
<dbReference type="AlphaFoldDB" id="M5Q3N7"/>
<protein>
    <recommendedName>
        <fullName evidence="3">GatB/YqeY domain-containing protein</fullName>
    </recommendedName>
</protein>
<reference evidence="1 2" key="1">
    <citation type="journal article" date="2013" name="Genome Announc.">
        <title>Draft Genome Sequence for Desulfovibrio africanus Strain PCS.</title>
        <authorList>
            <person name="Brown S.D."/>
            <person name="Utturkar S.M."/>
            <person name="Arkin A.P."/>
            <person name="Deutschbauer A.M."/>
            <person name="Elias D.A."/>
            <person name="Hazen T.C."/>
            <person name="Chakraborty R."/>
        </authorList>
    </citation>
    <scope>NUCLEOTIDE SEQUENCE [LARGE SCALE GENOMIC DNA]</scope>
    <source>
        <strain evidence="1 2">PCS</strain>
    </source>
</reference>
<dbReference type="SUPFAM" id="SSF89095">
    <property type="entry name" value="GatB/YqeY motif"/>
    <property type="match status" value="1"/>
</dbReference>
<dbReference type="InterPro" id="IPR019004">
    <property type="entry name" value="YqeY/Aim41"/>
</dbReference>
<proteinExistence type="predicted"/>
<gene>
    <name evidence="1" type="ORF">PCS_00399</name>
</gene>
<dbReference type="Gene3D" id="1.10.1510.10">
    <property type="entry name" value="Uncharacterised protein YqeY/AIM41 PF09424, N-terminal domain"/>
    <property type="match status" value="1"/>
</dbReference>
<evidence type="ECO:0000313" key="1">
    <source>
        <dbReference type="EMBL" id="EMG38768.1"/>
    </source>
</evidence>